<protein>
    <submittedName>
        <fullName evidence="1">Uncharacterized protein</fullName>
    </submittedName>
</protein>
<comment type="caution">
    <text evidence="1">The sequence shown here is derived from an EMBL/GenBank/DDBJ whole genome shotgun (WGS) entry which is preliminary data.</text>
</comment>
<dbReference type="AlphaFoldDB" id="A0A433RQM3"/>
<proteinExistence type="predicted"/>
<organism evidence="1 2">
    <name type="scientific">Candidatus Kurthia intestinigallinarum</name>
    <dbReference type="NCBI Taxonomy" id="1562256"/>
    <lineage>
        <taxon>Bacteria</taxon>
        <taxon>Bacillati</taxon>
        <taxon>Bacillota</taxon>
        <taxon>Bacilli</taxon>
        <taxon>Bacillales</taxon>
        <taxon>Caryophanaceae</taxon>
        <taxon>Kurthia</taxon>
    </lineage>
</organism>
<dbReference type="Proteomes" id="UP000288623">
    <property type="component" value="Unassembled WGS sequence"/>
</dbReference>
<evidence type="ECO:0000313" key="2">
    <source>
        <dbReference type="Proteomes" id="UP000288623"/>
    </source>
</evidence>
<dbReference type="EMBL" id="JTFC01000042">
    <property type="protein sequence ID" value="RUS52548.1"/>
    <property type="molecule type" value="Genomic_DNA"/>
</dbReference>
<dbReference type="OrthoDB" id="2436979at2"/>
<gene>
    <name evidence="1" type="ORF">QI30_17485</name>
</gene>
<name>A0A433RQM3_9BACL</name>
<keyword evidence="2" id="KW-1185">Reference proteome</keyword>
<evidence type="ECO:0000313" key="1">
    <source>
        <dbReference type="EMBL" id="RUS52548.1"/>
    </source>
</evidence>
<reference evidence="1 2" key="1">
    <citation type="submission" date="2014-11" db="EMBL/GenBank/DDBJ databases">
        <title>Genome sequence and analysis of novel Kurthia sp.</title>
        <authorList>
            <person name="Lawson J.N."/>
            <person name="Gonzalez J.E."/>
            <person name="Rinauldi L."/>
            <person name="Xuan Z."/>
            <person name="Firman A."/>
            <person name="Shaddox L."/>
            <person name="Trudeau A."/>
            <person name="Shah S."/>
            <person name="Reiman D."/>
        </authorList>
    </citation>
    <scope>NUCLEOTIDE SEQUENCE [LARGE SCALE GENOMIC DNA]</scope>
    <source>
        <strain evidence="1 2">3B1D</strain>
    </source>
</reference>
<dbReference type="RefSeq" id="WP_126991889.1">
    <property type="nucleotide sequence ID" value="NZ_JTFC01000042.1"/>
</dbReference>
<accession>A0A433RQM3</accession>
<sequence length="146" mass="16587">MKMTALDRCNKETEEIIASADESFLKEPLNYVAQNQIEYIYAESKEFTDRKMDAVVIEFDDMFKIHTALFGLALQKKYSNPIKTYLRANLTPMLGSSSAMFNGQEGIWEINIAFDAMKDYTGNETLGEAYDKLLKLVDAMLEEIGA</sequence>